<evidence type="ECO:0000256" key="2">
    <source>
        <dbReference type="SAM" id="Phobius"/>
    </source>
</evidence>
<dbReference type="Proteomes" id="UP000606974">
    <property type="component" value="Unassembled WGS sequence"/>
</dbReference>
<dbReference type="AlphaFoldDB" id="A0A8H7A8K5"/>
<gene>
    <name evidence="3" type="ORF">GJ744_003906</name>
</gene>
<evidence type="ECO:0000256" key="1">
    <source>
        <dbReference type="SAM" id="MobiDB-lite"/>
    </source>
</evidence>
<comment type="caution">
    <text evidence="3">The sequence shown here is derived from an EMBL/GenBank/DDBJ whole genome shotgun (WGS) entry which is preliminary data.</text>
</comment>
<feature type="compositionally biased region" description="Basic and acidic residues" evidence="1">
    <location>
        <begin position="62"/>
        <end position="111"/>
    </location>
</feature>
<proteinExistence type="predicted"/>
<feature type="transmembrane region" description="Helical" evidence="2">
    <location>
        <begin position="29"/>
        <end position="55"/>
    </location>
</feature>
<dbReference type="EMBL" id="JAACFV010000181">
    <property type="protein sequence ID" value="KAF7503384.1"/>
    <property type="molecule type" value="Genomic_DNA"/>
</dbReference>
<keyword evidence="2" id="KW-1133">Transmembrane helix</keyword>
<dbReference type="CDD" id="cd12087">
    <property type="entry name" value="TM_EGFR-like"/>
    <property type="match status" value="1"/>
</dbReference>
<protein>
    <submittedName>
        <fullName evidence="3">Uncharacterized protein</fullName>
    </submittedName>
</protein>
<reference evidence="3" key="1">
    <citation type="submission" date="2020-02" db="EMBL/GenBank/DDBJ databases">
        <authorList>
            <person name="Palmer J.M."/>
        </authorList>
    </citation>
    <scope>NUCLEOTIDE SEQUENCE</scope>
    <source>
        <strain evidence="3">EPUS1.4</strain>
        <tissue evidence="3">Thallus</tissue>
    </source>
</reference>
<name>A0A8H7A8K5_9EURO</name>
<feature type="compositionally biased region" description="Low complexity" evidence="1">
    <location>
        <begin position="138"/>
        <end position="148"/>
    </location>
</feature>
<feature type="region of interest" description="Disordered" evidence="1">
    <location>
        <begin position="62"/>
        <end position="164"/>
    </location>
</feature>
<keyword evidence="4" id="KW-1185">Reference proteome</keyword>
<evidence type="ECO:0000313" key="4">
    <source>
        <dbReference type="Proteomes" id="UP000606974"/>
    </source>
</evidence>
<keyword evidence="2" id="KW-0472">Membrane</keyword>
<accession>A0A8H7A8K5</accession>
<evidence type="ECO:0000313" key="3">
    <source>
        <dbReference type="EMBL" id="KAF7503384.1"/>
    </source>
</evidence>
<keyword evidence="2" id="KW-0812">Transmembrane</keyword>
<organism evidence="3 4">
    <name type="scientific">Endocarpon pusillum</name>
    <dbReference type="NCBI Taxonomy" id="364733"/>
    <lineage>
        <taxon>Eukaryota</taxon>
        <taxon>Fungi</taxon>
        <taxon>Dikarya</taxon>
        <taxon>Ascomycota</taxon>
        <taxon>Pezizomycotina</taxon>
        <taxon>Eurotiomycetes</taxon>
        <taxon>Chaetothyriomycetidae</taxon>
        <taxon>Verrucariales</taxon>
        <taxon>Verrucariaceae</taxon>
        <taxon>Endocarpon</taxon>
    </lineage>
</organism>
<sequence length="164" mass="17903">MAPLPATPTAVTQVDYPPAASQFRLSLPAIIGIVVAGVGFLVLSAVTAAFIVCFLDRKRETKPEKEIRKRRREGDMEATDEHASEKAIHTEIGEDQRADGNVIREDQRDDGNVIESSSTDIEESLTVPRYGRMIGVDTTTNTNTNTNTQSLSSAAGKEKQKENE</sequence>